<protein>
    <submittedName>
        <fullName evidence="1">Uncharacterized protein</fullName>
    </submittedName>
</protein>
<name>A0AC60QUU7_IXOPE</name>
<comment type="caution">
    <text evidence="1">The sequence shown here is derived from an EMBL/GenBank/DDBJ whole genome shotgun (WGS) entry which is preliminary data.</text>
</comment>
<accession>A0AC60QUU7</accession>
<proteinExistence type="predicted"/>
<sequence>MSSWRQKGQFNALNKLKIARALMLATGGKALATRVNTRRNIAAVDLDCPEAAEKMLMVSVLQNIAVKTYLSRPPAQSRGIVRPRFEAEKAEVVEGISSETPIQRAEVFARGHTVKLHFNGPRPPHVDLWGLRLPVSAAYPRPLQCGACGRLGHTRRACRDQNRCPYCCGRHPGNTCRSNTARCPNCGGGHDAFDRGCGAYAWARAAARDAEDQRGLATPHDSQGERPPPWSAGHRATQGSPPLNPDSFPELGTQEAGAGTSAHSRGEADINGERADGRPTAGPSGRAPRTRGGAPPLQNAGQSEAMQAPTTESSSSPTSAPARQGRRPAWQRGPQQPTPSPADPARLGEAQQTPSPVETARREQLAPSFPSLGEAARVTSTIAPGKRGFPRALRGNKPGGFPQGPSAQRGGQSARFLERPAPLRGPPIGWPAGRRLRPSGTTGTADQAGRCPRKAPASTVSQRSPQGLLHDPRRGSPHQSSMATGTNGPCSTEVGPTARNGDVIRHWQVDDPAEHPDAIRCFSARLARDPVFDAATLAAAGLQGVAALAPATMPPRPPTPPTKDQAGPSRLQDLIDVDIDLDLL</sequence>
<organism evidence="1 2">
    <name type="scientific">Ixodes persulcatus</name>
    <name type="common">Taiga tick</name>
    <dbReference type="NCBI Taxonomy" id="34615"/>
    <lineage>
        <taxon>Eukaryota</taxon>
        <taxon>Metazoa</taxon>
        <taxon>Ecdysozoa</taxon>
        <taxon>Arthropoda</taxon>
        <taxon>Chelicerata</taxon>
        <taxon>Arachnida</taxon>
        <taxon>Acari</taxon>
        <taxon>Parasitiformes</taxon>
        <taxon>Ixodida</taxon>
        <taxon>Ixodoidea</taxon>
        <taxon>Ixodidae</taxon>
        <taxon>Ixodinae</taxon>
        <taxon>Ixodes</taxon>
    </lineage>
</organism>
<keyword evidence="2" id="KW-1185">Reference proteome</keyword>
<dbReference type="Proteomes" id="UP000805193">
    <property type="component" value="Unassembled WGS sequence"/>
</dbReference>
<evidence type="ECO:0000313" key="2">
    <source>
        <dbReference type="Proteomes" id="UP000805193"/>
    </source>
</evidence>
<dbReference type="EMBL" id="JABSTQ010005038">
    <property type="protein sequence ID" value="KAG0440331.1"/>
    <property type="molecule type" value="Genomic_DNA"/>
</dbReference>
<reference evidence="1 2" key="1">
    <citation type="journal article" date="2020" name="Cell">
        <title>Large-Scale Comparative Analyses of Tick Genomes Elucidate Their Genetic Diversity and Vector Capacities.</title>
        <authorList>
            <consortium name="Tick Genome and Microbiome Consortium (TIGMIC)"/>
            <person name="Jia N."/>
            <person name="Wang J."/>
            <person name="Shi W."/>
            <person name="Du L."/>
            <person name="Sun Y."/>
            <person name="Zhan W."/>
            <person name="Jiang J.F."/>
            <person name="Wang Q."/>
            <person name="Zhang B."/>
            <person name="Ji P."/>
            <person name="Bell-Sakyi L."/>
            <person name="Cui X.M."/>
            <person name="Yuan T.T."/>
            <person name="Jiang B.G."/>
            <person name="Yang W.F."/>
            <person name="Lam T.T."/>
            <person name="Chang Q.C."/>
            <person name="Ding S.J."/>
            <person name="Wang X.J."/>
            <person name="Zhu J.G."/>
            <person name="Ruan X.D."/>
            <person name="Zhao L."/>
            <person name="Wei J.T."/>
            <person name="Ye R.Z."/>
            <person name="Que T.C."/>
            <person name="Du C.H."/>
            <person name="Zhou Y.H."/>
            <person name="Cheng J.X."/>
            <person name="Dai P.F."/>
            <person name="Guo W.B."/>
            <person name="Han X.H."/>
            <person name="Huang E.J."/>
            <person name="Li L.F."/>
            <person name="Wei W."/>
            <person name="Gao Y.C."/>
            <person name="Liu J.Z."/>
            <person name="Shao H.Z."/>
            <person name="Wang X."/>
            <person name="Wang C.C."/>
            <person name="Yang T.C."/>
            <person name="Huo Q.B."/>
            <person name="Li W."/>
            <person name="Chen H.Y."/>
            <person name="Chen S.E."/>
            <person name="Zhou L.G."/>
            <person name="Ni X.B."/>
            <person name="Tian J.H."/>
            <person name="Sheng Y."/>
            <person name="Liu T."/>
            <person name="Pan Y.S."/>
            <person name="Xia L.Y."/>
            <person name="Li J."/>
            <person name="Zhao F."/>
            <person name="Cao W.C."/>
        </authorList>
    </citation>
    <scope>NUCLEOTIDE SEQUENCE [LARGE SCALE GENOMIC DNA]</scope>
    <source>
        <strain evidence="1">Iper-2018</strain>
    </source>
</reference>
<evidence type="ECO:0000313" key="1">
    <source>
        <dbReference type="EMBL" id="KAG0440331.1"/>
    </source>
</evidence>
<gene>
    <name evidence="1" type="ORF">HPB47_016327</name>
</gene>